<evidence type="ECO:0000313" key="2">
    <source>
        <dbReference type="Proteomes" id="UP000053201"/>
    </source>
</evidence>
<name>A0A0L0HP88_SPIPD</name>
<sequence>MSTPPLTPPTPDDPKRISLLDTIRDSLARQNKTTLLYRIIVCGSIPPQTDRSEIIANYQKLFKTHQTDTDLITGLLVLYPETYIHILESSTKTTYAFMTSLQSHPLLGKSKVLAVLDDVYHRFFPFWAGRVLEGRAGVGGEDVVEVDEDVVAGVCVELCKVGVGLGTMGKNDLKVALDELTTQFRDSIPRSSLLSAIIQSKTVMSIEEWIDIYAKSFTLVLESERVWPAQRPLVF</sequence>
<dbReference type="VEuPathDB" id="FungiDB:SPPG_01953"/>
<proteinExistence type="predicted"/>
<evidence type="ECO:0000313" key="1">
    <source>
        <dbReference type="EMBL" id="KND02873.1"/>
    </source>
</evidence>
<dbReference type="InterPro" id="IPR055308">
    <property type="entry name" value="TEX47-like"/>
</dbReference>
<reference evidence="1 2" key="1">
    <citation type="submission" date="2009-08" db="EMBL/GenBank/DDBJ databases">
        <title>The Genome Sequence of Spizellomyces punctatus strain DAOM BR117.</title>
        <authorList>
            <consortium name="The Broad Institute Genome Sequencing Platform"/>
            <person name="Russ C."/>
            <person name="Cuomo C."/>
            <person name="Shea T."/>
            <person name="Young S.K."/>
            <person name="Zeng Q."/>
            <person name="Koehrsen M."/>
            <person name="Haas B."/>
            <person name="Borodovsky M."/>
            <person name="Guigo R."/>
            <person name="Alvarado L."/>
            <person name="Berlin A."/>
            <person name="Bochicchio J."/>
            <person name="Borenstein D."/>
            <person name="Chapman S."/>
            <person name="Chen Z."/>
            <person name="Engels R."/>
            <person name="Freedman E."/>
            <person name="Gellesch M."/>
            <person name="Goldberg J."/>
            <person name="Griggs A."/>
            <person name="Gujja S."/>
            <person name="Heiman D."/>
            <person name="Hepburn T."/>
            <person name="Howarth C."/>
            <person name="Jen D."/>
            <person name="Larson L."/>
            <person name="Lewis B."/>
            <person name="Mehta T."/>
            <person name="Park D."/>
            <person name="Pearson M."/>
            <person name="Roberts A."/>
            <person name="Saif S."/>
            <person name="Shenoy N."/>
            <person name="Sisk P."/>
            <person name="Stolte C."/>
            <person name="Sykes S."/>
            <person name="Thomson T."/>
            <person name="Walk T."/>
            <person name="White J."/>
            <person name="Yandava C."/>
            <person name="Burger G."/>
            <person name="Gray M.W."/>
            <person name="Holland P.W.H."/>
            <person name="King N."/>
            <person name="Lang F.B.F."/>
            <person name="Roger A.J."/>
            <person name="Ruiz-Trillo I."/>
            <person name="Lander E."/>
            <person name="Nusbaum C."/>
        </authorList>
    </citation>
    <scope>NUCLEOTIDE SEQUENCE [LARGE SCALE GENOMIC DNA]</scope>
    <source>
        <strain evidence="1 2">DAOM BR117</strain>
    </source>
</reference>
<dbReference type="PANTHER" id="PTHR34035">
    <property type="entry name" value="TESTIS-EXPRESSED PROTEIN 47"/>
    <property type="match status" value="1"/>
</dbReference>
<dbReference type="GeneID" id="27685582"/>
<gene>
    <name evidence="1" type="ORF">SPPG_01953</name>
</gene>
<evidence type="ECO:0008006" key="3">
    <source>
        <dbReference type="Google" id="ProtNLM"/>
    </source>
</evidence>
<dbReference type="Proteomes" id="UP000053201">
    <property type="component" value="Unassembled WGS sequence"/>
</dbReference>
<protein>
    <recommendedName>
        <fullName evidence="3">BLUF domain-containing protein</fullName>
    </recommendedName>
</protein>
<dbReference type="EMBL" id="KQ257452">
    <property type="protein sequence ID" value="KND02873.1"/>
    <property type="molecule type" value="Genomic_DNA"/>
</dbReference>
<dbReference type="Pfam" id="PF24787">
    <property type="entry name" value="TEX47"/>
    <property type="match status" value="1"/>
</dbReference>
<dbReference type="RefSeq" id="XP_016610912.1">
    <property type="nucleotide sequence ID" value="XM_016750261.1"/>
</dbReference>
<dbReference type="AlphaFoldDB" id="A0A0L0HP88"/>
<dbReference type="InParanoid" id="A0A0L0HP88"/>
<accession>A0A0L0HP88</accession>
<dbReference type="OMA" id="RLFMQWY"/>
<dbReference type="OrthoDB" id="548795at2759"/>
<organism evidence="1 2">
    <name type="scientific">Spizellomyces punctatus (strain DAOM BR117)</name>
    <dbReference type="NCBI Taxonomy" id="645134"/>
    <lineage>
        <taxon>Eukaryota</taxon>
        <taxon>Fungi</taxon>
        <taxon>Fungi incertae sedis</taxon>
        <taxon>Chytridiomycota</taxon>
        <taxon>Chytridiomycota incertae sedis</taxon>
        <taxon>Chytridiomycetes</taxon>
        <taxon>Spizellomycetales</taxon>
        <taxon>Spizellomycetaceae</taxon>
        <taxon>Spizellomyces</taxon>
    </lineage>
</organism>
<dbReference type="PANTHER" id="PTHR34035:SF1">
    <property type="entry name" value="TESTIS-EXPRESSED PROTEIN 47"/>
    <property type="match status" value="1"/>
</dbReference>
<keyword evidence="2" id="KW-1185">Reference proteome</keyword>